<sequence>MQDAYEDPATPEEMVADCASASSRLNLRTIARDAFRIPAARVEGVTYAAANKFAELLHLD</sequence>
<evidence type="ECO:0000313" key="2">
    <source>
        <dbReference type="Proteomes" id="UP000271573"/>
    </source>
</evidence>
<dbReference type="KEGG" id="nbe:Back2_25580"/>
<dbReference type="Proteomes" id="UP000271573">
    <property type="component" value="Chromosome"/>
</dbReference>
<reference evidence="1 2" key="1">
    <citation type="submission" date="2018-11" db="EMBL/GenBank/DDBJ databases">
        <title>Complete genome sequence of Nocardioides baekrokdamisoli strain KCTC 39748.</title>
        <authorList>
            <person name="Kang S.W."/>
            <person name="Lee K.C."/>
            <person name="Kim K.K."/>
            <person name="Kim J.S."/>
            <person name="Kim D.S."/>
            <person name="Ko S.H."/>
            <person name="Yang S.H."/>
            <person name="Shin Y.K."/>
            <person name="Lee J.S."/>
        </authorList>
    </citation>
    <scope>NUCLEOTIDE SEQUENCE [LARGE SCALE GENOMIC DNA]</scope>
    <source>
        <strain evidence="1 2">KCTC 39748</strain>
    </source>
</reference>
<dbReference type="AlphaFoldDB" id="A0A3G9IX54"/>
<protein>
    <submittedName>
        <fullName evidence="1">Uncharacterized protein</fullName>
    </submittedName>
</protein>
<evidence type="ECO:0000313" key="1">
    <source>
        <dbReference type="EMBL" id="BBH18271.1"/>
    </source>
</evidence>
<organism evidence="1 2">
    <name type="scientific">Nocardioides baekrokdamisoli</name>
    <dbReference type="NCBI Taxonomy" id="1804624"/>
    <lineage>
        <taxon>Bacteria</taxon>
        <taxon>Bacillati</taxon>
        <taxon>Actinomycetota</taxon>
        <taxon>Actinomycetes</taxon>
        <taxon>Propionibacteriales</taxon>
        <taxon>Nocardioidaceae</taxon>
        <taxon>Nocardioides</taxon>
    </lineage>
</organism>
<dbReference type="RefSeq" id="WP_125569602.1">
    <property type="nucleotide sequence ID" value="NZ_AP019307.1"/>
</dbReference>
<proteinExistence type="predicted"/>
<name>A0A3G9IX54_9ACTN</name>
<gene>
    <name evidence="1" type="ORF">Back2_25580</name>
</gene>
<dbReference type="EMBL" id="AP019307">
    <property type="protein sequence ID" value="BBH18271.1"/>
    <property type="molecule type" value="Genomic_DNA"/>
</dbReference>
<accession>A0A3G9IX54</accession>
<keyword evidence="2" id="KW-1185">Reference proteome</keyword>